<dbReference type="Proteomes" id="UP000234681">
    <property type="component" value="Chromosome 7"/>
</dbReference>
<organism evidence="1 2">
    <name type="scientific">Rattus norvegicus</name>
    <name type="common">Rat</name>
    <dbReference type="NCBI Taxonomy" id="10116"/>
    <lineage>
        <taxon>Eukaryota</taxon>
        <taxon>Metazoa</taxon>
        <taxon>Chordata</taxon>
        <taxon>Craniata</taxon>
        <taxon>Vertebrata</taxon>
        <taxon>Euteleostomi</taxon>
        <taxon>Mammalia</taxon>
        <taxon>Eutheria</taxon>
        <taxon>Euarchontoglires</taxon>
        <taxon>Glires</taxon>
        <taxon>Rodentia</taxon>
        <taxon>Myomorpha</taxon>
        <taxon>Muroidea</taxon>
        <taxon>Muridae</taxon>
        <taxon>Murinae</taxon>
        <taxon>Rattus</taxon>
    </lineage>
</organism>
<evidence type="ECO:0000313" key="1">
    <source>
        <dbReference type="EMBL" id="EDM16765.1"/>
    </source>
</evidence>
<evidence type="ECO:0000313" key="2">
    <source>
        <dbReference type="Proteomes" id="UP000234681"/>
    </source>
</evidence>
<reference evidence="1 2" key="1">
    <citation type="submission" date="2005-09" db="EMBL/GenBank/DDBJ databases">
        <authorList>
            <person name="Mural R.J."/>
            <person name="Li P.W."/>
            <person name="Adams M.D."/>
            <person name="Amanatides P.G."/>
            <person name="Baden-Tillson H."/>
            <person name="Barnstead M."/>
            <person name="Chin S.H."/>
            <person name="Dew I."/>
            <person name="Evans C.A."/>
            <person name="Ferriera S."/>
            <person name="Flanigan M."/>
            <person name="Fosler C."/>
            <person name="Glodek A."/>
            <person name="Gu Z."/>
            <person name="Holt R.A."/>
            <person name="Jennings D."/>
            <person name="Kraft C.L."/>
            <person name="Lu F."/>
            <person name="Nguyen T."/>
            <person name="Nusskern D.R."/>
            <person name="Pfannkoch C.M."/>
            <person name="Sitter C."/>
            <person name="Sutton G.G."/>
            <person name="Venter J.C."/>
            <person name="Wang Z."/>
            <person name="Woodage T."/>
            <person name="Zheng X.H."/>
            <person name="Zhong F."/>
        </authorList>
    </citation>
    <scope>NUCLEOTIDE SEQUENCE [LARGE SCALE GENOMIC DNA]</scope>
    <source>
        <strain>BN</strain>
        <strain evidence="2">Sprague-Dawley</strain>
    </source>
</reference>
<gene>
    <name evidence="1" type="ORF">rCG_48969</name>
</gene>
<protein>
    <submittedName>
        <fullName evidence="1">RCG48969</fullName>
    </submittedName>
</protein>
<proteinExistence type="predicted"/>
<accession>A6IGD3</accession>
<dbReference type="EMBL" id="CH473960">
    <property type="protein sequence ID" value="EDM16765.1"/>
    <property type="molecule type" value="Genomic_DNA"/>
</dbReference>
<dbReference type="AlphaFoldDB" id="A6IGD3"/>
<sequence length="34" mass="3879">MSTSRASQHQKSPSVLLFFSLKTNSSSHAWRFQP</sequence>
<name>A6IGD3_RAT</name>